<evidence type="ECO:0000256" key="2">
    <source>
        <dbReference type="ARBA" id="ARBA00007759"/>
    </source>
</evidence>
<keyword evidence="10" id="KW-1185">Reference proteome</keyword>
<dbReference type="NCBIfam" id="TIGR03923">
    <property type="entry name" value="T7SS_EccE"/>
    <property type="match status" value="1"/>
</dbReference>
<gene>
    <name evidence="9" type="primary">eccE</name>
    <name evidence="9" type="ORF">KIH27_07955</name>
</gene>
<evidence type="ECO:0000256" key="3">
    <source>
        <dbReference type="ARBA" id="ARBA00022475"/>
    </source>
</evidence>
<feature type="transmembrane region" description="Helical" evidence="7">
    <location>
        <begin position="7"/>
        <end position="28"/>
    </location>
</feature>
<dbReference type="InterPro" id="IPR050051">
    <property type="entry name" value="EccE_dom"/>
</dbReference>
<keyword evidence="5 7" id="KW-1133">Transmembrane helix</keyword>
<evidence type="ECO:0000256" key="1">
    <source>
        <dbReference type="ARBA" id="ARBA00004236"/>
    </source>
</evidence>
<keyword evidence="3" id="KW-1003">Cell membrane</keyword>
<proteinExistence type="inferred from homology"/>
<comment type="similarity">
    <text evidence="2">Belongs to the EccE family.</text>
</comment>
<comment type="caution">
    <text evidence="9">The sequence shown here is derived from an EMBL/GenBank/DDBJ whole genome shotgun (WGS) entry which is preliminary data.</text>
</comment>
<keyword evidence="6 7" id="KW-0472">Membrane</keyword>
<evidence type="ECO:0000256" key="7">
    <source>
        <dbReference type="SAM" id="Phobius"/>
    </source>
</evidence>
<organism evidence="9 10">
    <name type="scientific">Mycolicibacter acidiphilus</name>
    <dbReference type="NCBI Taxonomy" id="2835306"/>
    <lineage>
        <taxon>Bacteria</taxon>
        <taxon>Bacillati</taxon>
        <taxon>Actinomycetota</taxon>
        <taxon>Actinomycetes</taxon>
        <taxon>Mycobacteriales</taxon>
        <taxon>Mycobacteriaceae</taxon>
        <taxon>Mycolicibacter</taxon>
    </lineage>
</organism>
<keyword evidence="4 7" id="KW-0812">Transmembrane</keyword>
<dbReference type="EMBL" id="JAHCLR010000012">
    <property type="protein sequence ID" value="MBS9533520.1"/>
    <property type="molecule type" value="Genomic_DNA"/>
</dbReference>
<reference evidence="9 10" key="1">
    <citation type="submission" date="2021-05" db="EMBL/GenBank/DDBJ databases">
        <title>Mycobacterium acidophilum sp. nov., an extremely acid-tolerant member of the genus Mycobacterium.</title>
        <authorList>
            <person name="Xia J."/>
        </authorList>
    </citation>
    <scope>NUCLEOTIDE SEQUENCE [LARGE SCALE GENOMIC DNA]</scope>
    <source>
        <strain evidence="9 10">M1</strain>
    </source>
</reference>
<evidence type="ECO:0000256" key="6">
    <source>
        <dbReference type="ARBA" id="ARBA00023136"/>
    </source>
</evidence>
<evidence type="ECO:0000313" key="10">
    <source>
        <dbReference type="Proteomes" id="UP001519535"/>
    </source>
</evidence>
<dbReference type="RefSeq" id="WP_214092404.1">
    <property type="nucleotide sequence ID" value="NZ_JAHCLR010000012.1"/>
</dbReference>
<dbReference type="Proteomes" id="UP001519535">
    <property type="component" value="Unassembled WGS sequence"/>
</dbReference>
<feature type="transmembrane region" description="Helical" evidence="7">
    <location>
        <begin position="40"/>
        <end position="60"/>
    </location>
</feature>
<evidence type="ECO:0000256" key="4">
    <source>
        <dbReference type="ARBA" id="ARBA00022692"/>
    </source>
</evidence>
<evidence type="ECO:0000256" key="5">
    <source>
        <dbReference type="ARBA" id="ARBA00022989"/>
    </source>
</evidence>
<evidence type="ECO:0000259" key="8">
    <source>
        <dbReference type="Pfam" id="PF11203"/>
    </source>
</evidence>
<dbReference type="InterPro" id="IPR021368">
    <property type="entry name" value="T7SS_EccE"/>
</dbReference>
<dbReference type="Pfam" id="PF11203">
    <property type="entry name" value="EccE"/>
    <property type="match status" value="1"/>
</dbReference>
<protein>
    <submittedName>
        <fullName evidence="9">Type VII secretion protein EccE</fullName>
    </submittedName>
</protein>
<feature type="domain" description="Type VII secretion system protein EccE" evidence="8">
    <location>
        <begin position="175"/>
        <end position="264"/>
    </location>
</feature>
<evidence type="ECO:0000313" key="9">
    <source>
        <dbReference type="EMBL" id="MBS9533520.1"/>
    </source>
</evidence>
<accession>A0ABS5RGU6</accession>
<name>A0ABS5RGU6_9MYCO</name>
<comment type="subcellular location">
    <subcellularLocation>
        <location evidence="1">Cell membrane</location>
    </subcellularLocation>
</comment>
<sequence>MKPQHRLGLAMSWPRVTVVFLIAVAVLYGAGQLPDPRQPIAWWAGVGVAGFVSLAGLVTYRGVTVPAALAGWVWDWSGDPEETLTAACTPAIDHRRRYGHEVVGIREFGRQLVSVIAVDQPDSTPASRHQRQDTASASLPVSTVAAGLRQFDTRLDGIDIISVSVRGAAPETDVARSTWLVLRMDPHRNSDAVASRDSVASTMAAATERLAHDLAGRQCTAWPMGGDEIAEVDSVILAGLQPTWGRPGWLRLKHYNGYATSFWVSPRYLTSKTLEELWLREADATVVTVRISTGHGGPKVSAWVRYHSDEPLPKSVWSGLNRFTGRQLPAVRAGLPAPETRPFAVPARRLAGDDELSVPLGPITHPAIETTAASS</sequence>